<protein>
    <submittedName>
        <fullName evidence="2">Stem cell self-renewal protein Piwi</fullName>
    </submittedName>
</protein>
<dbReference type="EMBL" id="MCFD01000131">
    <property type="protein sequence ID" value="ORX64046.1"/>
    <property type="molecule type" value="Genomic_DNA"/>
</dbReference>
<dbReference type="PROSITE" id="PS50822">
    <property type="entry name" value="PIWI"/>
    <property type="match status" value="1"/>
</dbReference>
<comment type="caution">
    <text evidence="2">The sequence shown here is derived from an EMBL/GenBank/DDBJ whole genome shotgun (WGS) entry which is preliminary data.</text>
</comment>
<gene>
    <name evidence="2" type="ORF">DL89DRAFT_230198</name>
</gene>
<evidence type="ECO:0000313" key="3">
    <source>
        <dbReference type="Proteomes" id="UP000193922"/>
    </source>
</evidence>
<evidence type="ECO:0000313" key="2">
    <source>
        <dbReference type="EMBL" id="ORX64046.1"/>
    </source>
</evidence>
<name>A0A1Y1VSQ8_9FUNG</name>
<sequence>HSTRFFPISHDGDRSGNCMPGMCIDHSVTLPGMANFYLYLHAALRGTSRPTHHYVLHDDALFSQDHLQQPTYHLCYTYTLCTRSALLAPPGLLCTSCS</sequence>
<dbReference type="STRING" id="61395.A0A1Y1VSQ8"/>
<dbReference type="PANTHER" id="PTHR22891">
    <property type="entry name" value="EUKARYOTIC TRANSLATION INITIATION FACTOR 2C"/>
    <property type="match status" value="1"/>
</dbReference>
<dbReference type="InterPro" id="IPR012337">
    <property type="entry name" value="RNaseH-like_sf"/>
</dbReference>
<dbReference type="RefSeq" id="XP_040739154.1">
    <property type="nucleotide sequence ID" value="XM_040884893.1"/>
</dbReference>
<dbReference type="GO" id="GO:0003676">
    <property type="term" value="F:nucleic acid binding"/>
    <property type="evidence" value="ECO:0007669"/>
    <property type="project" value="InterPro"/>
</dbReference>
<dbReference type="AlphaFoldDB" id="A0A1Y1VSQ8"/>
<dbReference type="Pfam" id="PF02171">
    <property type="entry name" value="Piwi"/>
    <property type="match status" value="1"/>
</dbReference>
<reference evidence="2 3" key="1">
    <citation type="submission" date="2016-07" db="EMBL/GenBank/DDBJ databases">
        <title>Pervasive Adenine N6-methylation of Active Genes in Fungi.</title>
        <authorList>
            <consortium name="DOE Joint Genome Institute"/>
            <person name="Mondo S.J."/>
            <person name="Dannebaum R.O."/>
            <person name="Kuo R.C."/>
            <person name="Labutti K."/>
            <person name="Haridas S."/>
            <person name="Kuo A."/>
            <person name="Salamov A."/>
            <person name="Ahrendt S.R."/>
            <person name="Lipzen A."/>
            <person name="Sullivan W."/>
            <person name="Andreopoulos W.B."/>
            <person name="Clum A."/>
            <person name="Lindquist E."/>
            <person name="Daum C."/>
            <person name="Ramamoorthy G.K."/>
            <person name="Gryganskyi A."/>
            <person name="Culley D."/>
            <person name="Magnuson J.K."/>
            <person name="James T.Y."/>
            <person name="O'Malley M.A."/>
            <person name="Stajich J.E."/>
            <person name="Spatafora J.W."/>
            <person name="Visel A."/>
            <person name="Grigoriev I.V."/>
        </authorList>
    </citation>
    <scope>NUCLEOTIDE SEQUENCE [LARGE SCALE GENOMIC DNA]</scope>
    <source>
        <strain evidence="2 3">ATCC 12442</strain>
    </source>
</reference>
<feature type="domain" description="Piwi" evidence="1">
    <location>
        <begin position="1"/>
        <end position="90"/>
    </location>
</feature>
<dbReference type="InterPro" id="IPR036397">
    <property type="entry name" value="RNaseH_sf"/>
</dbReference>
<proteinExistence type="predicted"/>
<dbReference type="GeneID" id="63801541"/>
<dbReference type="SUPFAM" id="SSF53098">
    <property type="entry name" value="Ribonuclease H-like"/>
    <property type="match status" value="1"/>
</dbReference>
<keyword evidence="3" id="KW-1185">Reference proteome</keyword>
<dbReference type="Proteomes" id="UP000193922">
    <property type="component" value="Unassembled WGS sequence"/>
</dbReference>
<organism evidence="2 3">
    <name type="scientific">Linderina pennispora</name>
    <dbReference type="NCBI Taxonomy" id="61395"/>
    <lineage>
        <taxon>Eukaryota</taxon>
        <taxon>Fungi</taxon>
        <taxon>Fungi incertae sedis</taxon>
        <taxon>Zoopagomycota</taxon>
        <taxon>Kickxellomycotina</taxon>
        <taxon>Kickxellomycetes</taxon>
        <taxon>Kickxellales</taxon>
        <taxon>Kickxellaceae</taxon>
        <taxon>Linderina</taxon>
    </lineage>
</organism>
<feature type="non-terminal residue" evidence="2">
    <location>
        <position position="1"/>
    </location>
</feature>
<dbReference type="OrthoDB" id="10252740at2759"/>
<accession>A0A1Y1VSQ8</accession>
<evidence type="ECO:0000259" key="1">
    <source>
        <dbReference type="PROSITE" id="PS50822"/>
    </source>
</evidence>
<dbReference type="Gene3D" id="3.30.420.10">
    <property type="entry name" value="Ribonuclease H-like superfamily/Ribonuclease H"/>
    <property type="match status" value="1"/>
</dbReference>
<dbReference type="InterPro" id="IPR003165">
    <property type="entry name" value="Piwi"/>
</dbReference>